<feature type="compositionally biased region" description="Polar residues" evidence="1">
    <location>
        <begin position="1"/>
        <end position="18"/>
    </location>
</feature>
<feature type="region of interest" description="Disordered" evidence="1">
    <location>
        <begin position="1"/>
        <end position="34"/>
    </location>
</feature>
<protein>
    <submittedName>
        <fullName evidence="2">CLUMA_CG015498, isoform A</fullName>
    </submittedName>
</protein>
<evidence type="ECO:0000256" key="1">
    <source>
        <dbReference type="SAM" id="MobiDB-lite"/>
    </source>
</evidence>
<gene>
    <name evidence="2" type="ORF">CLUMA_CG015498</name>
</gene>
<dbReference type="EMBL" id="CVRI01000057">
    <property type="protein sequence ID" value="CRL02146.1"/>
    <property type="molecule type" value="Genomic_DNA"/>
</dbReference>
<reference evidence="2 3" key="1">
    <citation type="submission" date="2015-04" db="EMBL/GenBank/DDBJ databases">
        <authorList>
            <person name="Syromyatnikov M.Y."/>
            <person name="Popov V.N."/>
        </authorList>
    </citation>
    <scope>NUCLEOTIDE SEQUENCE [LARGE SCALE GENOMIC DNA]</scope>
</reference>
<evidence type="ECO:0000313" key="2">
    <source>
        <dbReference type="EMBL" id="CRL02146.1"/>
    </source>
</evidence>
<organism evidence="2 3">
    <name type="scientific">Clunio marinus</name>
    <dbReference type="NCBI Taxonomy" id="568069"/>
    <lineage>
        <taxon>Eukaryota</taxon>
        <taxon>Metazoa</taxon>
        <taxon>Ecdysozoa</taxon>
        <taxon>Arthropoda</taxon>
        <taxon>Hexapoda</taxon>
        <taxon>Insecta</taxon>
        <taxon>Pterygota</taxon>
        <taxon>Neoptera</taxon>
        <taxon>Endopterygota</taxon>
        <taxon>Diptera</taxon>
        <taxon>Nematocera</taxon>
        <taxon>Chironomoidea</taxon>
        <taxon>Chironomidae</taxon>
        <taxon>Clunio</taxon>
    </lineage>
</organism>
<evidence type="ECO:0000313" key="3">
    <source>
        <dbReference type="Proteomes" id="UP000183832"/>
    </source>
</evidence>
<accession>A0A1J1IQX6</accession>
<dbReference type="Proteomes" id="UP000183832">
    <property type="component" value="Unassembled WGS sequence"/>
</dbReference>
<sequence>MKRLSLNSDGAFRTTIQRRTPHARNKTSTETKVTVRPTMTSGGETKVRIRSATLTNPHRSPNFFISDASVIFTAFAERTRNITEILQDRT</sequence>
<keyword evidence="3" id="KW-1185">Reference proteome</keyword>
<proteinExistence type="predicted"/>
<name>A0A1J1IQX6_9DIPT</name>
<dbReference type="AlphaFoldDB" id="A0A1J1IQX6"/>